<dbReference type="Proteomes" id="UP000064189">
    <property type="component" value="Unassembled WGS sequence"/>
</dbReference>
<evidence type="ECO:0000313" key="1">
    <source>
        <dbReference type="EMBL" id="KWW17954.1"/>
    </source>
</evidence>
<keyword evidence="2" id="KW-1185">Reference proteome</keyword>
<organism evidence="1 2">
    <name type="scientific">Peribacillus simplex</name>
    <dbReference type="NCBI Taxonomy" id="1478"/>
    <lineage>
        <taxon>Bacteria</taxon>
        <taxon>Bacillati</taxon>
        <taxon>Bacillota</taxon>
        <taxon>Bacilli</taxon>
        <taxon>Bacillales</taxon>
        <taxon>Bacillaceae</taxon>
        <taxon>Peribacillus</taxon>
    </lineage>
</organism>
<protein>
    <submittedName>
        <fullName evidence="1">Uncharacterized protein</fullName>
    </submittedName>
</protein>
<dbReference type="EMBL" id="LNNH01000025">
    <property type="protein sequence ID" value="KWW17954.1"/>
    <property type="molecule type" value="Genomic_DNA"/>
</dbReference>
<accession>A0A109MX92</accession>
<sequence>MAKLIHIQNQFLGQKSDGDRTYNVYKTTIKYSSKQMTIPFDMKLGLSREPEEGDVISSLVLDMWAYESVADFKNFCNELGYDTDDRRAEEIYRECGRNGKKLKNLLGDDLNIFAKKYEDY</sequence>
<evidence type="ECO:0000313" key="2">
    <source>
        <dbReference type="Proteomes" id="UP000064189"/>
    </source>
</evidence>
<comment type="caution">
    <text evidence="1">The sequence shown here is derived from an EMBL/GenBank/DDBJ whole genome shotgun (WGS) entry which is preliminary data.</text>
</comment>
<dbReference type="AlphaFoldDB" id="A0A109MX92"/>
<dbReference type="RefSeq" id="WP_061142596.1">
    <property type="nucleotide sequence ID" value="NZ_LNNH01000025.1"/>
</dbReference>
<reference evidence="1 2" key="1">
    <citation type="submission" date="2015-11" db="EMBL/GenBank/DDBJ databases">
        <title>Genome Sequence of Bacillus simplex strain VanAntwerpen2.</title>
        <authorList>
            <person name="Couger M.B."/>
        </authorList>
    </citation>
    <scope>NUCLEOTIDE SEQUENCE [LARGE SCALE GENOMIC DNA]</scope>
    <source>
        <strain evidence="1 2">VanAntwerpen02</strain>
    </source>
</reference>
<proteinExistence type="predicted"/>
<name>A0A109MX92_9BACI</name>
<gene>
    <name evidence="1" type="ORF">AS888_20805</name>
</gene>